<feature type="transmembrane region" description="Helical" evidence="19">
    <location>
        <begin position="59"/>
        <end position="84"/>
    </location>
</feature>
<keyword evidence="7" id="KW-1003">Cell membrane</keyword>
<dbReference type="GO" id="GO:0008818">
    <property type="term" value="F:cobalamin 5'-phosphate synthase activity"/>
    <property type="evidence" value="ECO:0007669"/>
    <property type="project" value="InterPro"/>
</dbReference>
<keyword evidence="13 19" id="KW-0472">Membrane</keyword>
<evidence type="ECO:0000256" key="2">
    <source>
        <dbReference type="ARBA" id="ARBA00004651"/>
    </source>
</evidence>
<evidence type="ECO:0000256" key="4">
    <source>
        <dbReference type="ARBA" id="ARBA00010561"/>
    </source>
</evidence>
<keyword evidence="10 19" id="KW-0812">Transmembrane</keyword>
<name>A0A644V824_9ZZZZ</name>
<evidence type="ECO:0000256" key="9">
    <source>
        <dbReference type="ARBA" id="ARBA00022679"/>
    </source>
</evidence>
<evidence type="ECO:0000313" key="20">
    <source>
        <dbReference type="EMBL" id="MPL87185.1"/>
    </source>
</evidence>
<evidence type="ECO:0000256" key="8">
    <source>
        <dbReference type="ARBA" id="ARBA00022573"/>
    </source>
</evidence>
<accession>A0A644V824</accession>
<keyword evidence="9 20" id="KW-0808">Transferase</keyword>
<dbReference type="PANTHER" id="PTHR34148">
    <property type="entry name" value="ADENOSYLCOBINAMIDE-GDP RIBAZOLETRANSFERASE"/>
    <property type="match status" value="1"/>
</dbReference>
<evidence type="ECO:0000256" key="19">
    <source>
        <dbReference type="SAM" id="Phobius"/>
    </source>
</evidence>
<organism evidence="20">
    <name type="scientific">bioreactor metagenome</name>
    <dbReference type="NCBI Taxonomy" id="1076179"/>
    <lineage>
        <taxon>unclassified sequences</taxon>
        <taxon>metagenomes</taxon>
        <taxon>ecological metagenomes</taxon>
    </lineage>
</organism>
<gene>
    <name evidence="20" type="primary">cobS_10</name>
    <name evidence="20" type="ORF">SDC9_33179</name>
</gene>
<dbReference type="PANTHER" id="PTHR34148:SF1">
    <property type="entry name" value="ADENOSYLCOBINAMIDE-GDP RIBAZOLETRANSFERASE"/>
    <property type="match status" value="1"/>
</dbReference>
<comment type="caution">
    <text evidence="20">The sequence shown here is derived from an EMBL/GenBank/DDBJ whole genome shotgun (WGS) entry which is preliminary data.</text>
</comment>
<comment type="pathway">
    <text evidence="3">Cofactor biosynthesis; adenosylcobalamin biosynthesis; adenosylcobalamin from cob(II)yrinate a,c-diamide: step 7/7.</text>
</comment>
<protein>
    <recommendedName>
        <fullName evidence="6">Adenosylcobinamide-GDP ribazoletransferase</fullName>
        <ecNumber evidence="5">2.7.8.26</ecNumber>
    </recommendedName>
    <alternativeName>
        <fullName evidence="16">Cobalamin synthase</fullName>
    </alternativeName>
    <alternativeName>
        <fullName evidence="15">Cobalamin-5'-phosphate synthase</fullName>
    </alternativeName>
</protein>
<evidence type="ECO:0000256" key="12">
    <source>
        <dbReference type="ARBA" id="ARBA00022989"/>
    </source>
</evidence>
<evidence type="ECO:0000256" key="14">
    <source>
        <dbReference type="ARBA" id="ARBA00025228"/>
    </source>
</evidence>
<feature type="transmembrane region" description="Helical" evidence="19">
    <location>
        <begin position="105"/>
        <end position="125"/>
    </location>
</feature>
<keyword evidence="11" id="KW-0460">Magnesium</keyword>
<comment type="similarity">
    <text evidence="4">Belongs to the CobS family.</text>
</comment>
<dbReference type="UniPathway" id="UPA00148">
    <property type="reaction ID" value="UER00238"/>
</dbReference>
<proteinExistence type="inferred from homology"/>
<feature type="transmembrane region" description="Helical" evidence="19">
    <location>
        <begin position="174"/>
        <end position="192"/>
    </location>
</feature>
<dbReference type="EC" id="2.7.8.26" evidence="5"/>
<keyword evidence="12 19" id="KW-1133">Transmembrane helix</keyword>
<dbReference type="AlphaFoldDB" id="A0A644V824"/>
<dbReference type="NCBIfam" id="TIGR00317">
    <property type="entry name" value="cobS"/>
    <property type="match status" value="1"/>
</dbReference>
<comment type="function">
    <text evidence="14">Joins adenosylcobinamide-GDP and alpha-ribazole to generate adenosylcobalamin (Ado-cobalamin). Also synthesizes adenosylcobalamin 5'-phosphate from adenosylcobinamide-GDP and alpha-ribazole 5'-phosphate.</text>
</comment>
<keyword evidence="8" id="KW-0169">Cobalamin biosynthesis</keyword>
<evidence type="ECO:0000256" key="11">
    <source>
        <dbReference type="ARBA" id="ARBA00022842"/>
    </source>
</evidence>
<dbReference type="HAMAP" id="MF_00719">
    <property type="entry name" value="CobS"/>
    <property type="match status" value="1"/>
</dbReference>
<dbReference type="EMBL" id="VSSQ01000234">
    <property type="protein sequence ID" value="MPL87185.1"/>
    <property type="molecule type" value="Genomic_DNA"/>
</dbReference>
<sequence>MQSLRALLQFTTILPLGKPADYECFAKRSWLYPAAGYVTGGIAAIPGLAAWYLGFENSAVIAALTLALAVFISGANHFDGLLDFGDGLMAHGSREKRIRAMTDRTTGAGALALGIMVVLISYSALSSMTVLQIAFAVFIAEIFGKLAMAFLSALGKPFHDGIQKYIYDRSKKRFCLYAVLLTMPLYLLPAKICVGAGFLAALAAAGILLLLAYKLFGGVNGDVTGSGNELTRMAVLLAVAILLTSA</sequence>
<evidence type="ECO:0000256" key="15">
    <source>
        <dbReference type="ARBA" id="ARBA00032605"/>
    </source>
</evidence>
<evidence type="ECO:0000256" key="5">
    <source>
        <dbReference type="ARBA" id="ARBA00013200"/>
    </source>
</evidence>
<dbReference type="InterPro" id="IPR003805">
    <property type="entry name" value="CobS"/>
</dbReference>
<comment type="cofactor">
    <cofactor evidence="1">
        <name>Mg(2+)</name>
        <dbReference type="ChEBI" id="CHEBI:18420"/>
    </cofactor>
</comment>
<dbReference type="GO" id="GO:0005886">
    <property type="term" value="C:plasma membrane"/>
    <property type="evidence" value="ECO:0007669"/>
    <property type="project" value="UniProtKB-SubCell"/>
</dbReference>
<evidence type="ECO:0000256" key="17">
    <source>
        <dbReference type="ARBA" id="ARBA00048623"/>
    </source>
</evidence>
<evidence type="ECO:0000256" key="10">
    <source>
        <dbReference type="ARBA" id="ARBA00022692"/>
    </source>
</evidence>
<evidence type="ECO:0000256" key="18">
    <source>
        <dbReference type="ARBA" id="ARBA00049504"/>
    </source>
</evidence>
<evidence type="ECO:0000256" key="16">
    <source>
        <dbReference type="ARBA" id="ARBA00032853"/>
    </source>
</evidence>
<dbReference type="GO" id="GO:0051073">
    <property type="term" value="F:adenosylcobinamide-GDP ribazoletransferase activity"/>
    <property type="evidence" value="ECO:0007669"/>
    <property type="project" value="UniProtKB-EC"/>
</dbReference>
<comment type="subcellular location">
    <subcellularLocation>
        <location evidence="2">Cell membrane</location>
        <topology evidence="2">Multi-pass membrane protein</topology>
    </subcellularLocation>
</comment>
<dbReference type="Pfam" id="PF02654">
    <property type="entry name" value="CobS"/>
    <property type="match status" value="1"/>
</dbReference>
<feature type="transmembrane region" description="Helical" evidence="19">
    <location>
        <begin position="30"/>
        <end position="53"/>
    </location>
</feature>
<feature type="transmembrane region" description="Helical" evidence="19">
    <location>
        <begin position="131"/>
        <end position="154"/>
    </location>
</feature>
<evidence type="ECO:0000256" key="7">
    <source>
        <dbReference type="ARBA" id="ARBA00022475"/>
    </source>
</evidence>
<evidence type="ECO:0000256" key="6">
    <source>
        <dbReference type="ARBA" id="ARBA00015850"/>
    </source>
</evidence>
<evidence type="ECO:0000256" key="3">
    <source>
        <dbReference type="ARBA" id="ARBA00004663"/>
    </source>
</evidence>
<evidence type="ECO:0000256" key="1">
    <source>
        <dbReference type="ARBA" id="ARBA00001946"/>
    </source>
</evidence>
<reference evidence="20" key="1">
    <citation type="submission" date="2019-08" db="EMBL/GenBank/DDBJ databases">
        <authorList>
            <person name="Kucharzyk K."/>
            <person name="Murdoch R.W."/>
            <person name="Higgins S."/>
            <person name="Loffler F."/>
        </authorList>
    </citation>
    <scope>NUCLEOTIDE SEQUENCE</scope>
</reference>
<comment type="catalytic activity">
    <reaction evidence="18">
        <text>alpha-ribazole 5'-phosphate + adenosylcob(III)inamide-GDP = adenosylcob(III)alamin 5'-phosphate + GMP + H(+)</text>
        <dbReference type="Rhea" id="RHEA:23560"/>
        <dbReference type="ChEBI" id="CHEBI:15378"/>
        <dbReference type="ChEBI" id="CHEBI:57918"/>
        <dbReference type="ChEBI" id="CHEBI:58115"/>
        <dbReference type="ChEBI" id="CHEBI:60487"/>
        <dbReference type="ChEBI" id="CHEBI:60493"/>
        <dbReference type="EC" id="2.7.8.26"/>
    </reaction>
</comment>
<evidence type="ECO:0000256" key="13">
    <source>
        <dbReference type="ARBA" id="ARBA00023136"/>
    </source>
</evidence>
<comment type="catalytic activity">
    <reaction evidence="17">
        <text>alpha-ribazole + adenosylcob(III)inamide-GDP = adenosylcob(III)alamin + GMP + H(+)</text>
        <dbReference type="Rhea" id="RHEA:16049"/>
        <dbReference type="ChEBI" id="CHEBI:10329"/>
        <dbReference type="ChEBI" id="CHEBI:15378"/>
        <dbReference type="ChEBI" id="CHEBI:18408"/>
        <dbReference type="ChEBI" id="CHEBI:58115"/>
        <dbReference type="ChEBI" id="CHEBI:60487"/>
        <dbReference type="EC" id="2.7.8.26"/>
    </reaction>
</comment>
<dbReference type="GO" id="GO:0009236">
    <property type="term" value="P:cobalamin biosynthetic process"/>
    <property type="evidence" value="ECO:0007669"/>
    <property type="project" value="UniProtKB-UniPathway"/>
</dbReference>